<sequence length="146" mass="16756">MVIGLERIQFMTVIKLVSEKEAKGQVKEIYEDIRSFYKLDFVPKVFQAWANNPEKLAAKWNATKDAQQKMGKEKFHIIGLSTSLQTGCDYCINFHTRILQDEGYTDQELRLLIETISGMVASDLFVQGMQLEPDVKPIRVRLEEAA</sequence>
<dbReference type="Pfam" id="PF02627">
    <property type="entry name" value="CMD"/>
    <property type="match status" value="1"/>
</dbReference>
<dbReference type="NCBIfam" id="TIGR00778">
    <property type="entry name" value="ahpD_dom"/>
    <property type="match status" value="1"/>
</dbReference>
<dbReference type="GO" id="GO:0051920">
    <property type="term" value="F:peroxiredoxin activity"/>
    <property type="evidence" value="ECO:0007669"/>
    <property type="project" value="InterPro"/>
</dbReference>
<protein>
    <recommendedName>
        <fullName evidence="1">Carboxymuconolactone decarboxylase-like domain-containing protein</fullName>
    </recommendedName>
</protein>
<dbReference type="InterPro" id="IPR004675">
    <property type="entry name" value="AhpD_core"/>
</dbReference>
<gene>
    <name evidence="2" type="ORF">LCGC14_0848320</name>
</gene>
<dbReference type="SUPFAM" id="SSF69118">
    <property type="entry name" value="AhpD-like"/>
    <property type="match status" value="1"/>
</dbReference>
<evidence type="ECO:0000259" key="1">
    <source>
        <dbReference type="Pfam" id="PF02627"/>
    </source>
</evidence>
<dbReference type="InterPro" id="IPR029032">
    <property type="entry name" value="AhpD-like"/>
</dbReference>
<reference evidence="2" key="1">
    <citation type="journal article" date="2015" name="Nature">
        <title>Complex archaea that bridge the gap between prokaryotes and eukaryotes.</title>
        <authorList>
            <person name="Spang A."/>
            <person name="Saw J.H."/>
            <person name="Jorgensen S.L."/>
            <person name="Zaremba-Niedzwiedzka K."/>
            <person name="Martijn J."/>
            <person name="Lind A.E."/>
            <person name="van Eijk R."/>
            <person name="Schleper C."/>
            <person name="Guy L."/>
            <person name="Ettema T.J."/>
        </authorList>
    </citation>
    <scope>NUCLEOTIDE SEQUENCE</scope>
</reference>
<dbReference type="InterPro" id="IPR003779">
    <property type="entry name" value="CMD-like"/>
</dbReference>
<accession>A0A0F9RVY2</accession>
<dbReference type="AlphaFoldDB" id="A0A0F9RVY2"/>
<name>A0A0F9RVY2_9ZZZZ</name>
<proteinExistence type="predicted"/>
<dbReference type="Gene3D" id="1.20.1290.10">
    <property type="entry name" value="AhpD-like"/>
    <property type="match status" value="1"/>
</dbReference>
<organism evidence="2">
    <name type="scientific">marine sediment metagenome</name>
    <dbReference type="NCBI Taxonomy" id="412755"/>
    <lineage>
        <taxon>unclassified sequences</taxon>
        <taxon>metagenomes</taxon>
        <taxon>ecological metagenomes</taxon>
    </lineage>
</organism>
<feature type="domain" description="Carboxymuconolactone decarboxylase-like" evidence="1">
    <location>
        <begin position="68"/>
        <end position="121"/>
    </location>
</feature>
<dbReference type="EMBL" id="LAZR01002516">
    <property type="protein sequence ID" value="KKN29031.1"/>
    <property type="molecule type" value="Genomic_DNA"/>
</dbReference>
<comment type="caution">
    <text evidence="2">The sequence shown here is derived from an EMBL/GenBank/DDBJ whole genome shotgun (WGS) entry which is preliminary data.</text>
</comment>
<evidence type="ECO:0000313" key="2">
    <source>
        <dbReference type="EMBL" id="KKN29031.1"/>
    </source>
</evidence>